<keyword evidence="6" id="KW-0235">DNA replication</keyword>
<keyword evidence="5 12" id="KW-0548">Nucleotidyltransferase</keyword>
<comment type="similarity">
    <text evidence="2">Belongs to the beta sliding clamp family.</text>
</comment>
<dbReference type="InterPro" id="IPR022634">
    <property type="entry name" value="DNA_polIII_beta_N"/>
</dbReference>
<dbReference type="NCBIfam" id="TIGR00663">
    <property type="entry name" value="dnan"/>
    <property type="match status" value="1"/>
</dbReference>
<evidence type="ECO:0000256" key="8">
    <source>
        <dbReference type="ARBA" id="ARBA00023125"/>
    </source>
</evidence>
<evidence type="ECO:0000256" key="1">
    <source>
        <dbReference type="ARBA" id="ARBA00004496"/>
    </source>
</evidence>
<dbReference type="PANTHER" id="PTHR30478:SF0">
    <property type="entry name" value="BETA SLIDING CLAMP"/>
    <property type="match status" value="1"/>
</dbReference>
<keyword evidence="13" id="KW-1185">Reference proteome</keyword>
<evidence type="ECO:0000259" key="11">
    <source>
        <dbReference type="Pfam" id="PF02768"/>
    </source>
</evidence>
<dbReference type="GO" id="GO:0003887">
    <property type="term" value="F:DNA-directed DNA polymerase activity"/>
    <property type="evidence" value="ECO:0007669"/>
    <property type="project" value="UniProtKB-EC"/>
</dbReference>
<keyword evidence="8" id="KW-0238">DNA-binding</keyword>
<sequence>MEFRIDRTAFAEAVGRAGRALPARTPVPVLGGLLLEADAGRLAVTGFDFEAAVRVEAEAEVAAEGRVLVPGRRLLEVCRVLPEGPVSCALEASRFTVEADGTRFGLSTLPIAEYPALPAAPAPYGTVDAAAFATAVAQVALAAGRDDTLPLLTGVQLRLDGGEMTLSASDRYRYAVRRLEWKPGAAADGVVEAAEGVVEALLPSRRLLDVARSLGRCGDVVIGWDPAGGGGLMGFEGGQSRTALRLLDGRLPAYTSLFDMAGAAVAEVEREGLAEAVRRVAVVAEANSSVRLDFSAEGFVMLRAGFGDDVAAQRLPATLSGADEVPVAFNPAYLLDALTSFESPRVRLELLGAGQRALLHGVADGGGVGAGTAEAGTAEAGTAEAGTAEAGAHRHLLMSVKQLV</sequence>
<keyword evidence="3" id="KW-0963">Cytoplasm</keyword>
<accession>A0ABX8FQI0</accession>
<evidence type="ECO:0000313" key="13">
    <source>
        <dbReference type="Proteomes" id="UP000679629"/>
    </source>
</evidence>
<evidence type="ECO:0000256" key="6">
    <source>
        <dbReference type="ARBA" id="ARBA00022705"/>
    </source>
</evidence>
<dbReference type="EC" id="2.7.7.7" evidence="12"/>
<evidence type="ECO:0000313" key="12">
    <source>
        <dbReference type="EMBL" id="QWB23428.1"/>
    </source>
</evidence>
<dbReference type="InterPro" id="IPR001001">
    <property type="entry name" value="DNA_polIII_beta"/>
</dbReference>
<dbReference type="RefSeq" id="WP_215119073.1">
    <property type="nucleotide sequence ID" value="NZ_CP075896.1"/>
</dbReference>
<evidence type="ECO:0000256" key="5">
    <source>
        <dbReference type="ARBA" id="ARBA00022695"/>
    </source>
</evidence>
<evidence type="ECO:0000256" key="3">
    <source>
        <dbReference type="ARBA" id="ARBA00022490"/>
    </source>
</evidence>
<dbReference type="Gene3D" id="3.10.150.10">
    <property type="entry name" value="DNA Polymerase III, subunit A, domain 2"/>
    <property type="match status" value="3"/>
</dbReference>
<protein>
    <submittedName>
        <fullName evidence="12">DNA polymerase III subunit beta</fullName>
        <ecNumber evidence="12">2.7.7.7</ecNumber>
    </submittedName>
</protein>
<dbReference type="PANTHER" id="PTHR30478">
    <property type="entry name" value="DNA POLYMERASE III SUBUNIT BETA"/>
    <property type="match status" value="1"/>
</dbReference>
<dbReference type="SUPFAM" id="SSF55979">
    <property type="entry name" value="DNA clamp"/>
    <property type="match status" value="3"/>
</dbReference>
<keyword evidence="4 12" id="KW-0808">Transferase</keyword>
<comment type="subcellular location">
    <subcellularLocation>
        <location evidence="1">Cytoplasm</location>
    </subcellularLocation>
</comment>
<feature type="domain" description="DNA polymerase III beta sliding clamp central" evidence="10">
    <location>
        <begin position="127"/>
        <end position="252"/>
    </location>
</feature>
<dbReference type="Pfam" id="PF02767">
    <property type="entry name" value="DNA_pol3_beta_2"/>
    <property type="match status" value="1"/>
</dbReference>
<feature type="domain" description="DNA polymerase III beta sliding clamp N-terminal" evidence="9">
    <location>
        <begin position="1"/>
        <end position="118"/>
    </location>
</feature>
<dbReference type="SMART" id="SM00480">
    <property type="entry name" value="POL3Bc"/>
    <property type="match status" value="1"/>
</dbReference>
<dbReference type="Pfam" id="PF00712">
    <property type="entry name" value="DNA_pol3_beta"/>
    <property type="match status" value="1"/>
</dbReference>
<dbReference type="InterPro" id="IPR046938">
    <property type="entry name" value="DNA_clamp_sf"/>
</dbReference>
<dbReference type="CDD" id="cd00140">
    <property type="entry name" value="beta_clamp"/>
    <property type="match status" value="1"/>
</dbReference>
<dbReference type="Proteomes" id="UP000679629">
    <property type="component" value="Chromosome"/>
</dbReference>
<evidence type="ECO:0000259" key="9">
    <source>
        <dbReference type="Pfam" id="PF00712"/>
    </source>
</evidence>
<dbReference type="EMBL" id="CP075896">
    <property type="protein sequence ID" value="QWB23428.1"/>
    <property type="molecule type" value="Genomic_DNA"/>
</dbReference>
<proteinExistence type="inferred from homology"/>
<dbReference type="Pfam" id="PF02768">
    <property type="entry name" value="DNA_pol3_beta_3"/>
    <property type="match status" value="1"/>
</dbReference>
<feature type="domain" description="DNA polymerase III beta sliding clamp C-terminal" evidence="11">
    <location>
        <begin position="263"/>
        <end position="364"/>
    </location>
</feature>
<gene>
    <name evidence="12" type="primary">dnaN</name>
    <name evidence="12" type="ORF">KJK29_12885</name>
</gene>
<keyword evidence="7" id="KW-0239">DNA-directed DNA polymerase</keyword>
<dbReference type="InterPro" id="IPR022637">
    <property type="entry name" value="DNA_polIII_beta_cen"/>
</dbReference>
<organism evidence="12 13">
    <name type="scientific">Streptomyces koelreuteriae</name>
    <dbReference type="NCBI Taxonomy" id="2838015"/>
    <lineage>
        <taxon>Bacteria</taxon>
        <taxon>Bacillati</taxon>
        <taxon>Actinomycetota</taxon>
        <taxon>Actinomycetes</taxon>
        <taxon>Kitasatosporales</taxon>
        <taxon>Streptomycetaceae</taxon>
        <taxon>Streptomyces</taxon>
    </lineage>
</organism>
<evidence type="ECO:0000259" key="10">
    <source>
        <dbReference type="Pfam" id="PF02767"/>
    </source>
</evidence>
<name>A0ABX8FQI0_9ACTN</name>
<evidence type="ECO:0000256" key="2">
    <source>
        <dbReference type="ARBA" id="ARBA00010752"/>
    </source>
</evidence>
<dbReference type="InterPro" id="IPR022635">
    <property type="entry name" value="DNA_polIII_beta_C"/>
</dbReference>
<reference evidence="13" key="1">
    <citation type="submission" date="2021-05" db="EMBL/GenBank/DDBJ databases">
        <title>Direct Submission.</title>
        <authorList>
            <person name="Li K."/>
            <person name="Gao J."/>
        </authorList>
    </citation>
    <scope>NUCLEOTIDE SEQUENCE [LARGE SCALE GENOMIC DNA]</scope>
    <source>
        <strain evidence="13">MG62</strain>
    </source>
</reference>
<evidence type="ECO:0000256" key="7">
    <source>
        <dbReference type="ARBA" id="ARBA00022932"/>
    </source>
</evidence>
<evidence type="ECO:0000256" key="4">
    <source>
        <dbReference type="ARBA" id="ARBA00022679"/>
    </source>
</evidence>